<dbReference type="EMBL" id="JAAALK010000290">
    <property type="protein sequence ID" value="KAG8045926.1"/>
    <property type="molecule type" value="Genomic_DNA"/>
</dbReference>
<protein>
    <submittedName>
        <fullName evidence="2">Uncharacterized protein</fullName>
    </submittedName>
</protein>
<feature type="region of interest" description="Disordered" evidence="1">
    <location>
        <begin position="48"/>
        <end position="67"/>
    </location>
</feature>
<evidence type="ECO:0000256" key="1">
    <source>
        <dbReference type="SAM" id="MobiDB-lite"/>
    </source>
</evidence>
<dbReference type="Proteomes" id="UP000729402">
    <property type="component" value="Unassembled WGS sequence"/>
</dbReference>
<keyword evidence="3" id="KW-1185">Reference proteome</keyword>
<dbReference type="AlphaFoldDB" id="A0A8J5R4M7"/>
<accession>A0A8J5R4M7</accession>
<comment type="caution">
    <text evidence="2">The sequence shown here is derived from an EMBL/GenBank/DDBJ whole genome shotgun (WGS) entry which is preliminary data.</text>
</comment>
<name>A0A8J5R4M7_ZIZPA</name>
<reference evidence="2" key="1">
    <citation type="journal article" date="2021" name="bioRxiv">
        <title>Whole Genome Assembly and Annotation of Northern Wild Rice, Zizania palustris L., Supports a Whole Genome Duplication in the Zizania Genus.</title>
        <authorList>
            <person name="Haas M."/>
            <person name="Kono T."/>
            <person name="Macchietto M."/>
            <person name="Millas R."/>
            <person name="McGilp L."/>
            <person name="Shao M."/>
            <person name="Duquette J."/>
            <person name="Hirsch C.N."/>
            <person name="Kimball J."/>
        </authorList>
    </citation>
    <scope>NUCLEOTIDE SEQUENCE</scope>
    <source>
        <tissue evidence="2">Fresh leaf tissue</tissue>
    </source>
</reference>
<reference evidence="2" key="2">
    <citation type="submission" date="2021-02" db="EMBL/GenBank/DDBJ databases">
        <authorList>
            <person name="Kimball J.A."/>
            <person name="Haas M.W."/>
            <person name="Macchietto M."/>
            <person name="Kono T."/>
            <person name="Duquette J."/>
            <person name="Shao M."/>
        </authorList>
    </citation>
    <scope>NUCLEOTIDE SEQUENCE</scope>
    <source>
        <tissue evidence="2">Fresh leaf tissue</tissue>
    </source>
</reference>
<sequence>MRGNVNPSRQAEDGVCLPPGRRRRCSERAEPRIGVCCGARRLLARATGVGGRAAPAPARRGRAPCGPLPDAVSWRRRASVRVVRVQSLLPHAGGDAEDVRPCAELWA</sequence>
<organism evidence="2 3">
    <name type="scientific">Zizania palustris</name>
    <name type="common">Northern wild rice</name>
    <dbReference type="NCBI Taxonomy" id="103762"/>
    <lineage>
        <taxon>Eukaryota</taxon>
        <taxon>Viridiplantae</taxon>
        <taxon>Streptophyta</taxon>
        <taxon>Embryophyta</taxon>
        <taxon>Tracheophyta</taxon>
        <taxon>Spermatophyta</taxon>
        <taxon>Magnoliopsida</taxon>
        <taxon>Liliopsida</taxon>
        <taxon>Poales</taxon>
        <taxon>Poaceae</taxon>
        <taxon>BOP clade</taxon>
        <taxon>Oryzoideae</taxon>
        <taxon>Oryzeae</taxon>
        <taxon>Zizaniinae</taxon>
        <taxon>Zizania</taxon>
    </lineage>
</organism>
<gene>
    <name evidence="2" type="ORF">GUJ93_ZPchr0008g11620</name>
</gene>
<proteinExistence type="predicted"/>
<evidence type="ECO:0000313" key="2">
    <source>
        <dbReference type="EMBL" id="KAG8045926.1"/>
    </source>
</evidence>
<evidence type="ECO:0000313" key="3">
    <source>
        <dbReference type="Proteomes" id="UP000729402"/>
    </source>
</evidence>